<feature type="region of interest" description="Disordered" evidence="1">
    <location>
        <begin position="54"/>
        <end position="104"/>
    </location>
</feature>
<dbReference type="AlphaFoldDB" id="A0A6J4HAQ3"/>
<dbReference type="EMBL" id="CADCTC010000019">
    <property type="protein sequence ID" value="CAA9218342.1"/>
    <property type="molecule type" value="Genomic_DNA"/>
</dbReference>
<reference evidence="2" key="1">
    <citation type="submission" date="2020-02" db="EMBL/GenBank/DDBJ databases">
        <authorList>
            <person name="Meier V. D."/>
        </authorList>
    </citation>
    <scope>NUCLEOTIDE SEQUENCE</scope>
    <source>
        <strain evidence="2">AVDCRST_MAG77</strain>
    </source>
</reference>
<feature type="compositionally biased region" description="Low complexity" evidence="1">
    <location>
        <begin position="88"/>
        <end position="102"/>
    </location>
</feature>
<feature type="region of interest" description="Disordered" evidence="1">
    <location>
        <begin position="117"/>
        <end position="280"/>
    </location>
</feature>
<evidence type="ECO:0000256" key="1">
    <source>
        <dbReference type="SAM" id="MobiDB-lite"/>
    </source>
</evidence>
<feature type="compositionally biased region" description="Polar residues" evidence="1">
    <location>
        <begin position="75"/>
        <end position="87"/>
    </location>
</feature>
<evidence type="ECO:0000313" key="2">
    <source>
        <dbReference type="EMBL" id="CAA9218342.1"/>
    </source>
</evidence>
<feature type="compositionally biased region" description="Basic residues" evidence="1">
    <location>
        <begin position="193"/>
        <end position="206"/>
    </location>
</feature>
<proteinExistence type="predicted"/>
<gene>
    <name evidence="2" type="ORF">AVDCRST_MAG77-340</name>
</gene>
<feature type="compositionally biased region" description="Basic residues" evidence="1">
    <location>
        <begin position="159"/>
        <end position="170"/>
    </location>
</feature>
<name>A0A6J4HAQ3_9CHLR</name>
<accession>A0A6J4HAQ3</accession>
<sequence length="325" mass="34545">MCGGAAGGWPPPSCRQEFATLLGAGVAVGVCARRFVGEPRWRCRRAPTGRVGRRACGELTPLPARPAPPSGVVSDASSNVATSSPGTTTPRAAHSHSSSSPRLPDVVNAAVAPCARSASTNAPPPTPPSVRCLHSTTSSGAASNPPRPARRGSQPVPQHLRRPVRLHHGGHAPPAGRHQVRSRQVRPPPVVHRGVRQRVPRQRVPRQRVEKNQGLSLCVPRPSSHARAASDVRRASPSKDLPMSVPARKAARVSSGGTAKRTRGERARQRAYRRSGRSAGDPGWTGRVYFHLVVVFGGDTARSLPYALALVVAWQALSTTRKREP</sequence>
<protein>
    <submittedName>
        <fullName evidence="2">Uncharacterized protein</fullName>
    </submittedName>
</protein>
<organism evidence="2">
    <name type="scientific">uncultured Chloroflexota bacterium</name>
    <dbReference type="NCBI Taxonomy" id="166587"/>
    <lineage>
        <taxon>Bacteria</taxon>
        <taxon>Bacillati</taxon>
        <taxon>Chloroflexota</taxon>
        <taxon>environmental samples</taxon>
    </lineage>
</organism>